<evidence type="ECO:0008006" key="2">
    <source>
        <dbReference type="Google" id="ProtNLM"/>
    </source>
</evidence>
<sequence length="62" mass="6945">MQHSDKKLGKVISDLERDQIASIEKTLTSLNPSEIARLLESLTPGKRKIIWQLVGQDDEGDV</sequence>
<dbReference type="SUPFAM" id="SSF158791">
    <property type="entry name" value="MgtE N-terminal domain-like"/>
    <property type="match status" value="1"/>
</dbReference>
<name>A0A382MLS7_9ZZZZ</name>
<dbReference type="AlphaFoldDB" id="A0A382MLS7"/>
<organism evidence="1">
    <name type="scientific">marine metagenome</name>
    <dbReference type="NCBI Taxonomy" id="408172"/>
    <lineage>
        <taxon>unclassified sequences</taxon>
        <taxon>metagenomes</taxon>
        <taxon>ecological metagenomes</taxon>
    </lineage>
</organism>
<gene>
    <name evidence="1" type="ORF">METZ01_LOCUS302434</name>
</gene>
<dbReference type="Gene3D" id="1.25.60.10">
    <property type="entry name" value="MgtE N-terminal domain-like"/>
    <property type="match status" value="1"/>
</dbReference>
<dbReference type="InterPro" id="IPR038076">
    <property type="entry name" value="MgtE_N_sf"/>
</dbReference>
<proteinExistence type="predicted"/>
<accession>A0A382MLS7</accession>
<protein>
    <recommendedName>
        <fullName evidence="2">Magnesium transporter MgtE intracellular domain-containing protein</fullName>
    </recommendedName>
</protein>
<dbReference type="EMBL" id="UINC01094383">
    <property type="protein sequence ID" value="SVC49580.1"/>
    <property type="molecule type" value="Genomic_DNA"/>
</dbReference>
<reference evidence="1" key="1">
    <citation type="submission" date="2018-05" db="EMBL/GenBank/DDBJ databases">
        <authorList>
            <person name="Lanie J.A."/>
            <person name="Ng W.-L."/>
            <person name="Kazmierczak K.M."/>
            <person name="Andrzejewski T.M."/>
            <person name="Davidsen T.M."/>
            <person name="Wayne K.J."/>
            <person name="Tettelin H."/>
            <person name="Glass J.I."/>
            <person name="Rusch D."/>
            <person name="Podicherti R."/>
            <person name="Tsui H.-C.T."/>
            <person name="Winkler M.E."/>
        </authorList>
    </citation>
    <scope>NUCLEOTIDE SEQUENCE</scope>
</reference>
<evidence type="ECO:0000313" key="1">
    <source>
        <dbReference type="EMBL" id="SVC49580.1"/>
    </source>
</evidence>
<feature type="non-terminal residue" evidence="1">
    <location>
        <position position="62"/>
    </location>
</feature>